<feature type="transmembrane region" description="Helical" evidence="13">
    <location>
        <begin position="6"/>
        <end position="27"/>
    </location>
</feature>
<comment type="caution">
    <text evidence="14">The sequence shown here is derived from an EMBL/GenBank/DDBJ whole genome shotgun (WGS) entry which is preliminary data.</text>
</comment>
<dbReference type="InterPro" id="IPR001128">
    <property type="entry name" value="Cyt_P450"/>
</dbReference>
<dbReference type="SUPFAM" id="SSF48264">
    <property type="entry name" value="Cytochrome P450"/>
    <property type="match status" value="1"/>
</dbReference>
<dbReference type="GO" id="GO:0020037">
    <property type="term" value="F:heme binding"/>
    <property type="evidence" value="ECO:0007669"/>
    <property type="project" value="InterPro"/>
</dbReference>
<evidence type="ECO:0000256" key="1">
    <source>
        <dbReference type="ARBA" id="ARBA00004167"/>
    </source>
</evidence>
<keyword evidence="10 13" id="KW-0472">Membrane</keyword>
<dbReference type="GO" id="GO:0016020">
    <property type="term" value="C:membrane"/>
    <property type="evidence" value="ECO:0007669"/>
    <property type="project" value="UniProtKB-SubCell"/>
</dbReference>
<dbReference type="InterPro" id="IPR017972">
    <property type="entry name" value="Cyt_P450_CS"/>
</dbReference>
<evidence type="ECO:0000256" key="4">
    <source>
        <dbReference type="ARBA" id="ARBA00022692"/>
    </source>
</evidence>
<keyword evidence="9 12" id="KW-0503">Monooxygenase</keyword>
<keyword evidence="4 13" id="KW-0812">Transmembrane</keyword>
<evidence type="ECO:0000256" key="13">
    <source>
        <dbReference type="SAM" id="Phobius"/>
    </source>
</evidence>
<dbReference type="OrthoDB" id="1470350at2759"/>
<dbReference type="GO" id="GO:0004497">
    <property type="term" value="F:monooxygenase activity"/>
    <property type="evidence" value="ECO:0000318"/>
    <property type="project" value="GO_Central"/>
</dbReference>
<name>A0A2C9VAB1_MANES</name>
<dbReference type="AlphaFoldDB" id="A0A2C9VAB1"/>
<keyword evidence="6 13" id="KW-1133">Transmembrane helix</keyword>
<evidence type="ECO:0000256" key="9">
    <source>
        <dbReference type="ARBA" id="ARBA00023033"/>
    </source>
</evidence>
<dbReference type="PANTHER" id="PTHR24282:SF130">
    <property type="entry name" value="CYTOCHROME P450 FAMILY PROTEIN"/>
    <property type="match status" value="1"/>
</dbReference>
<dbReference type="PRINTS" id="PR00463">
    <property type="entry name" value="EP450I"/>
</dbReference>
<evidence type="ECO:0000256" key="11">
    <source>
        <dbReference type="PIRSR" id="PIRSR602401-1"/>
    </source>
</evidence>
<dbReference type="EMBL" id="CM004395">
    <property type="protein sequence ID" value="OAY41675.1"/>
    <property type="molecule type" value="Genomic_DNA"/>
</dbReference>
<dbReference type="InterPro" id="IPR050665">
    <property type="entry name" value="Cytochrome_P450_Monooxygen"/>
</dbReference>
<dbReference type="Proteomes" id="UP000091857">
    <property type="component" value="Chromosome 9"/>
</dbReference>
<evidence type="ECO:0000256" key="5">
    <source>
        <dbReference type="ARBA" id="ARBA00022723"/>
    </source>
</evidence>
<dbReference type="PRINTS" id="PR00385">
    <property type="entry name" value="P450"/>
</dbReference>
<feature type="binding site" description="axial binding residue" evidence="11">
    <location>
        <position position="479"/>
    </location>
    <ligand>
        <name>heme</name>
        <dbReference type="ChEBI" id="CHEBI:30413"/>
    </ligand>
    <ligandPart>
        <name>Fe</name>
        <dbReference type="ChEBI" id="CHEBI:18248"/>
    </ligandPart>
</feature>
<keyword evidence="3 11" id="KW-0349">Heme</keyword>
<comment type="cofactor">
    <cofactor evidence="11">
        <name>heme</name>
        <dbReference type="ChEBI" id="CHEBI:30413"/>
    </cofactor>
</comment>
<organism evidence="14 15">
    <name type="scientific">Manihot esculenta</name>
    <name type="common">Cassava</name>
    <name type="synonym">Jatropha manihot</name>
    <dbReference type="NCBI Taxonomy" id="3983"/>
    <lineage>
        <taxon>Eukaryota</taxon>
        <taxon>Viridiplantae</taxon>
        <taxon>Streptophyta</taxon>
        <taxon>Embryophyta</taxon>
        <taxon>Tracheophyta</taxon>
        <taxon>Spermatophyta</taxon>
        <taxon>Magnoliopsida</taxon>
        <taxon>eudicotyledons</taxon>
        <taxon>Gunneridae</taxon>
        <taxon>Pentapetalae</taxon>
        <taxon>rosids</taxon>
        <taxon>fabids</taxon>
        <taxon>Malpighiales</taxon>
        <taxon>Euphorbiaceae</taxon>
        <taxon>Crotonoideae</taxon>
        <taxon>Manihoteae</taxon>
        <taxon>Manihot</taxon>
    </lineage>
</organism>
<keyword evidence="5 11" id="KW-0479">Metal-binding</keyword>
<evidence type="ECO:0000256" key="10">
    <source>
        <dbReference type="ARBA" id="ARBA00023136"/>
    </source>
</evidence>
<proteinExistence type="inferred from homology"/>
<evidence type="ECO:0000256" key="3">
    <source>
        <dbReference type="ARBA" id="ARBA00022617"/>
    </source>
</evidence>
<evidence type="ECO:0000313" key="14">
    <source>
        <dbReference type="EMBL" id="OAY41675.1"/>
    </source>
</evidence>
<evidence type="ECO:0000256" key="8">
    <source>
        <dbReference type="ARBA" id="ARBA00023004"/>
    </source>
</evidence>
<keyword evidence="8 11" id="KW-0408">Iron</keyword>
<dbReference type="Gene3D" id="1.10.630.10">
    <property type="entry name" value="Cytochrome P450"/>
    <property type="match status" value="1"/>
</dbReference>
<evidence type="ECO:0000256" key="2">
    <source>
        <dbReference type="ARBA" id="ARBA00010617"/>
    </source>
</evidence>
<reference evidence="15" key="1">
    <citation type="journal article" date="2016" name="Nat. Biotechnol.">
        <title>Sequencing wild and cultivated cassava and related species reveals extensive interspecific hybridization and genetic diversity.</title>
        <authorList>
            <person name="Bredeson J.V."/>
            <person name="Lyons J.B."/>
            <person name="Prochnik S.E."/>
            <person name="Wu G.A."/>
            <person name="Ha C.M."/>
            <person name="Edsinger-Gonzales E."/>
            <person name="Grimwood J."/>
            <person name="Schmutz J."/>
            <person name="Rabbi I.Y."/>
            <person name="Egesi C."/>
            <person name="Nauluvula P."/>
            <person name="Lebot V."/>
            <person name="Ndunguru J."/>
            <person name="Mkamilo G."/>
            <person name="Bart R.S."/>
            <person name="Setter T.L."/>
            <person name="Gleadow R.M."/>
            <person name="Kulakow P."/>
            <person name="Ferguson M.E."/>
            <person name="Rounsley S."/>
            <person name="Rokhsar D.S."/>
        </authorList>
    </citation>
    <scope>NUCLEOTIDE SEQUENCE [LARGE SCALE GENOMIC DNA]</scope>
    <source>
        <strain evidence="15">cv. AM560-2</strain>
    </source>
</reference>
<dbReference type="GO" id="GO:0005506">
    <property type="term" value="F:iron ion binding"/>
    <property type="evidence" value="ECO:0007669"/>
    <property type="project" value="InterPro"/>
</dbReference>
<keyword evidence="7 12" id="KW-0560">Oxidoreductase</keyword>
<dbReference type="InterPro" id="IPR036396">
    <property type="entry name" value="Cyt_P450_sf"/>
</dbReference>
<comment type="similarity">
    <text evidence="2 12">Belongs to the cytochrome P450 family.</text>
</comment>
<comment type="subcellular location">
    <subcellularLocation>
        <location evidence="1">Membrane</location>
        <topology evidence="1">Single-pass membrane protein</topology>
    </subcellularLocation>
</comment>
<dbReference type="GO" id="GO:0016705">
    <property type="term" value="F:oxidoreductase activity, acting on paired donors, with incorporation or reduction of molecular oxygen"/>
    <property type="evidence" value="ECO:0007669"/>
    <property type="project" value="InterPro"/>
</dbReference>
<gene>
    <name evidence="14" type="ORF">MANES_09G120900v8</name>
</gene>
<evidence type="ECO:0008006" key="16">
    <source>
        <dbReference type="Google" id="ProtNLM"/>
    </source>
</evidence>
<dbReference type="InterPro" id="IPR002401">
    <property type="entry name" value="Cyt_P450_E_grp-I"/>
</dbReference>
<evidence type="ECO:0000256" key="6">
    <source>
        <dbReference type="ARBA" id="ARBA00022989"/>
    </source>
</evidence>
<evidence type="ECO:0000256" key="12">
    <source>
        <dbReference type="RuleBase" id="RU000461"/>
    </source>
</evidence>
<dbReference type="OMA" id="IRRESCF"/>
<dbReference type="Pfam" id="PF00067">
    <property type="entry name" value="p450"/>
    <property type="match status" value="1"/>
</dbReference>
<protein>
    <recommendedName>
        <fullName evidence="16">Cytochrome P450</fullName>
    </recommendedName>
</protein>
<sequence>MEGIAAATQVFWSLILIGVCLLFKKLWDAMWLKPRRIRLTLSRQGIRGPKPSFLYGNIQEMQNIQSMLIKDQASEFHSQPAVSHNSWVTSIFPYLHLWAQQYGSIFMYATGNKQHLYIGQPELLKELNLHKSLDLGKPTYLSKTMEPMLGDGIIKANGSHWAYQRKLMAPEFFLHKAKYMLGLMEESTIDMIRTWQSQVDNNGGVADITVDKDLKCVSADIISKACFGNSYSQGKQIFAKMDALQGAMSKPSLLFGLANFRFLPTKSNREIWMLQKEVETLILEVVNARREELQSSSKSKKDLLEALLESSTNSEDFINPRSTDRFIVDNCKNIYFAGHETTALTASWTLMLLALYPEWQQRVRAEIFDICGGKVEDSFQDLDKLRQLKSLTMVIHETLRLYGPAVITSREAFADMKVGDLTVPKGTNIWIPVTTLHRDPDNWGPDVGEFKPERFARGIAEACKYPQSYIPFGFGSRLCIGQTFAMLELKILVSLMLSNFCFSMSPEYRHSPVFKMLLVPQHGIRLMARRLQREDVVAQK</sequence>
<accession>A0A2C9VAB1</accession>
<dbReference type="PROSITE" id="PS00086">
    <property type="entry name" value="CYTOCHROME_P450"/>
    <property type="match status" value="1"/>
</dbReference>
<keyword evidence="15" id="KW-1185">Reference proteome</keyword>
<dbReference type="Gramene" id="Manes.09G120900.1.v8.1">
    <property type="protein sequence ID" value="Manes.09G120900.1.v8.1.CDS"/>
    <property type="gene ID" value="Manes.09G120900.v8.1"/>
</dbReference>
<evidence type="ECO:0000256" key="7">
    <source>
        <dbReference type="ARBA" id="ARBA00023002"/>
    </source>
</evidence>
<dbReference type="PANTHER" id="PTHR24282">
    <property type="entry name" value="CYTOCHROME P450 FAMILY MEMBER"/>
    <property type="match status" value="1"/>
</dbReference>
<evidence type="ECO:0000313" key="15">
    <source>
        <dbReference type="Proteomes" id="UP000091857"/>
    </source>
</evidence>